<dbReference type="InterPro" id="IPR011990">
    <property type="entry name" value="TPR-like_helical_dom_sf"/>
</dbReference>
<evidence type="ECO:0000313" key="8">
    <source>
        <dbReference type="EMBL" id="KAA2371149.1"/>
    </source>
</evidence>
<protein>
    <submittedName>
        <fullName evidence="8">RagB/SusD family nutrient uptake outer membrane protein</fullName>
    </submittedName>
</protein>
<evidence type="ECO:0000256" key="4">
    <source>
        <dbReference type="ARBA" id="ARBA00023136"/>
    </source>
</evidence>
<feature type="signal peptide" evidence="6">
    <location>
        <begin position="1"/>
        <end position="19"/>
    </location>
</feature>
<keyword evidence="3 6" id="KW-0732">Signal</keyword>
<evidence type="ECO:0000256" key="2">
    <source>
        <dbReference type="ARBA" id="ARBA00006275"/>
    </source>
</evidence>
<evidence type="ECO:0000259" key="7">
    <source>
        <dbReference type="Pfam" id="PF07980"/>
    </source>
</evidence>
<dbReference type="InterPro" id="IPR012944">
    <property type="entry name" value="SusD_RagB_dom"/>
</dbReference>
<evidence type="ECO:0000256" key="5">
    <source>
        <dbReference type="ARBA" id="ARBA00023237"/>
    </source>
</evidence>
<evidence type="ECO:0000256" key="3">
    <source>
        <dbReference type="ARBA" id="ARBA00022729"/>
    </source>
</evidence>
<feature type="chain" id="PRO_5022738990" evidence="6">
    <location>
        <begin position="20"/>
        <end position="555"/>
    </location>
</feature>
<feature type="domain" description="RagB/SusD" evidence="7">
    <location>
        <begin position="296"/>
        <end position="554"/>
    </location>
</feature>
<comment type="similarity">
    <text evidence="2">Belongs to the SusD family.</text>
</comment>
<proteinExistence type="inferred from homology"/>
<dbReference type="SUPFAM" id="SSF48452">
    <property type="entry name" value="TPR-like"/>
    <property type="match status" value="1"/>
</dbReference>
<accession>A0A5B3GDQ7</accession>
<reference evidence="8 9" key="1">
    <citation type="journal article" date="2019" name="Nat. Med.">
        <title>A library of human gut bacterial isolates paired with longitudinal multiomics data enables mechanistic microbiome research.</title>
        <authorList>
            <person name="Poyet M."/>
            <person name="Groussin M."/>
            <person name="Gibbons S.M."/>
            <person name="Avila-Pacheco J."/>
            <person name="Jiang X."/>
            <person name="Kearney S.M."/>
            <person name="Perrotta A.R."/>
            <person name="Berdy B."/>
            <person name="Zhao S."/>
            <person name="Lieberman T.D."/>
            <person name="Swanson P.K."/>
            <person name="Smith M."/>
            <person name="Roesemann S."/>
            <person name="Alexander J.E."/>
            <person name="Rich S.A."/>
            <person name="Livny J."/>
            <person name="Vlamakis H."/>
            <person name="Clish C."/>
            <person name="Bullock K."/>
            <person name="Deik A."/>
            <person name="Scott J."/>
            <person name="Pierce K.A."/>
            <person name="Xavier R.J."/>
            <person name="Alm E.J."/>
        </authorList>
    </citation>
    <scope>NUCLEOTIDE SEQUENCE [LARGE SCALE GENOMIC DNA]</scope>
    <source>
        <strain evidence="8 9">BIOML-A2</strain>
    </source>
</reference>
<evidence type="ECO:0000256" key="1">
    <source>
        <dbReference type="ARBA" id="ARBA00004442"/>
    </source>
</evidence>
<dbReference type="Proteomes" id="UP000323567">
    <property type="component" value="Unassembled WGS sequence"/>
</dbReference>
<keyword evidence="4" id="KW-0472">Membrane</keyword>
<organism evidence="8 9">
    <name type="scientific">Alistipes shahii</name>
    <dbReference type="NCBI Taxonomy" id="328814"/>
    <lineage>
        <taxon>Bacteria</taxon>
        <taxon>Pseudomonadati</taxon>
        <taxon>Bacteroidota</taxon>
        <taxon>Bacteroidia</taxon>
        <taxon>Bacteroidales</taxon>
        <taxon>Rikenellaceae</taxon>
        <taxon>Alistipes</taxon>
    </lineage>
</organism>
<evidence type="ECO:0000256" key="6">
    <source>
        <dbReference type="SAM" id="SignalP"/>
    </source>
</evidence>
<name>A0A5B3GDQ7_9BACT</name>
<keyword evidence="5" id="KW-0998">Cell outer membrane</keyword>
<dbReference type="PROSITE" id="PS51257">
    <property type="entry name" value="PROKAR_LIPOPROTEIN"/>
    <property type="match status" value="1"/>
</dbReference>
<dbReference type="Gene3D" id="1.25.40.390">
    <property type="match status" value="1"/>
</dbReference>
<dbReference type="GO" id="GO:0009279">
    <property type="term" value="C:cell outer membrane"/>
    <property type="evidence" value="ECO:0007669"/>
    <property type="project" value="UniProtKB-SubCell"/>
</dbReference>
<sequence>MKRIFYLFAVPLMTLVACSDFLELDESEYHTVKYQFSTFRRVKQNATNVYGYVRDGLADVEDTMLDVASDDAVYAWETSNIKRFYDGSWSPINLIDDRWDNLYEAIAAANYFLENCPEDFPDAKYQDSYEEDLKQLRNYPYEIRALRAYFHFELLKRYNSIILGKHSFTKEEVNDLKPVSYAEAVGWIVSECDAVIPVLPTTYSGSYYGEVGRVTRGMAQALKARVLLYAASPLNNPGNDKLPYLKAALAAKELIDSDIYELIDEQTTNNASAQGLIFGKLCPLSSNFETANFPIGYEGGNSGVCPSQNLAEAFDMRNGKSFNCNDVGHWRNQLNASMRDPRFAKTLLYNGAQFKDQYIQSYIGGRNGQPLDGASPTSYYLYKHIQEETSFVAGNETYFQHVYPLFRYAEVFLNYAEALSAATRDALFTGTIDVDGKPVEFTLSPLKALNAVRTRYGMPALTSVINYESFEDRLRRERRVELAFEGHRFWDLRRWKIGSQTTRIYGLEITNSNGVISFTRKLIQERIWQDKMYFYPIAQTERYNNRNLIQNIGWN</sequence>
<dbReference type="Pfam" id="PF07980">
    <property type="entry name" value="SusD_RagB"/>
    <property type="match status" value="1"/>
</dbReference>
<dbReference type="EMBL" id="VVXK01000004">
    <property type="protein sequence ID" value="KAA2371149.1"/>
    <property type="molecule type" value="Genomic_DNA"/>
</dbReference>
<gene>
    <name evidence="8" type="ORF">F2Y13_04140</name>
</gene>
<comment type="caution">
    <text evidence="8">The sequence shown here is derived from an EMBL/GenBank/DDBJ whole genome shotgun (WGS) entry which is preliminary data.</text>
</comment>
<dbReference type="AlphaFoldDB" id="A0A5B3GDQ7"/>
<dbReference type="RefSeq" id="WP_149887063.1">
    <property type="nucleotide sequence ID" value="NZ_CP173706.1"/>
</dbReference>
<evidence type="ECO:0000313" key="9">
    <source>
        <dbReference type="Proteomes" id="UP000323567"/>
    </source>
</evidence>
<comment type="subcellular location">
    <subcellularLocation>
        <location evidence="1">Cell outer membrane</location>
    </subcellularLocation>
</comment>